<dbReference type="FunFam" id="3.40.50.2000:FF:000064">
    <property type="entry name" value="Glycosyltransferase"/>
    <property type="match status" value="1"/>
</dbReference>
<dbReference type="Gramene" id="OE9A104583T2">
    <property type="protein sequence ID" value="OE9A104583C2"/>
    <property type="gene ID" value="OE9A104583"/>
</dbReference>
<sequence>MGSSQEHIVMLPFMAQGHLIPFLGLAKQIQQRFGFTITIASTPLNVNYLKSTIAKDSTASTETQIHLVELPFNSTDHGLPPNTENTEALSLAQIVNLFHSSTALEAPFRSLMNEITVKDGQPPLCIISDFFMGWATDVAKSCGTVNVSFTTGGAYGTAAYMSLWQHLPHRSTGEDEFCLPGFPNSSRFHVSQLHQYLRDADGTDPWSRFFQPQISLSLGSFGWLCNTVEEIEPLGLDVLKKIKRLPIWCIGPLIPPRMLSTESSSASGSRIIGRHAGVEPGVSPDRCLEWLDMHSEQSVVYISFGSQNTIGPSQMMALAMGLEDSKKPFIWAIRPPVGNNVRGEFKPEWLPQGFEEEMAKTKQGLLVHKWAPQLEILCHKSIGAFISHCGWNSIMESLSQGVPIIGWPLAAEQNYNSKMLMEEMGVSIELTRGLQSIITKDDVKRVINIVMDRGGKGKEMKKKAAEIGELIRASVKEDGSFKGSSIKAMDDFVSALLSTKGKGLIIPNGI</sequence>
<proteinExistence type="inferred from homology"/>
<evidence type="ECO:0000313" key="8">
    <source>
        <dbReference type="Proteomes" id="UP000594638"/>
    </source>
</evidence>
<evidence type="ECO:0000313" key="7">
    <source>
        <dbReference type="EMBL" id="CAA2935238.1"/>
    </source>
</evidence>
<dbReference type="OrthoDB" id="5835829at2759"/>
<dbReference type="EMBL" id="CACTIH010000023">
    <property type="protein sequence ID" value="CAA2935238.1"/>
    <property type="molecule type" value="Genomic_DNA"/>
</dbReference>
<dbReference type="InterPro" id="IPR002213">
    <property type="entry name" value="UDP_glucos_trans"/>
</dbReference>
<reference evidence="7 8" key="1">
    <citation type="submission" date="2019-12" db="EMBL/GenBank/DDBJ databases">
        <authorList>
            <person name="Alioto T."/>
            <person name="Alioto T."/>
            <person name="Gomez Garrido J."/>
        </authorList>
    </citation>
    <scope>NUCLEOTIDE SEQUENCE [LARGE SCALE GENOMIC DNA]</scope>
</reference>
<dbReference type="SUPFAM" id="SSF53756">
    <property type="entry name" value="UDP-Glycosyltransferase/glycogen phosphorylase"/>
    <property type="match status" value="1"/>
</dbReference>
<evidence type="ECO:0000256" key="2">
    <source>
        <dbReference type="ARBA" id="ARBA00022676"/>
    </source>
</evidence>
<dbReference type="Pfam" id="PF00201">
    <property type="entry name" value="UDPGT"/>
    <property type="match status" value="1"/>
</dbReference>
<accession>A0A8S0PC79</accession>
<dbReference type="PANTHER" id="PTHR48047:SF107">
    <property type="entry name" value="UDP-GLYCOSYLTRANSFERASE 92A1-LIKE"/>
    <property type="match status" value="1"/>
</dbReference>
<dbReference type="PROSITE" id="PS00375">
    <property type="entry name" value="UDPGT"/>
    <property type="match status" value="1"/>
</dbReference>
<feature type="domain" description="Glycosyltransferase N-terminal" evidence="6">
    <location>
        <begin position="8"/>
        <end position="255"/>
    </location>
</feature>
<dbReference type="Proteomes" id="UP000594638">
    <property type="component" value="Unassembled WGS sequence"/>
</dbReference>
<evidence type="ECO:0000256" key="4">
    <source>
        <dbReference type="RuleBase" id="RU003718"/>
    </source>
</evidence>
<dbReference type="Gene3D" id="3.40.50.2000">
    <property type="entry name" value="Glycogen Phosphorylase B"/>
    <property type="match status" value="2"/>
</dbReference>
<evidence type="ECO:0000259" key="6">
    <source>
        <dbReference type="Pfam" id="PF26168"/>
    </source>
</evidence>
<comment type="caution">
    <text evidence="7">The sequence shown here is derived from an EMBL/GenBank/DDBJ whole genome shotgun (WGS) entry which is preliminary data.</text>
</comment>
<organism evidence="7 8">
    <name type="scientific">Olea europaea subsp. europaea</name>
    <dbReference type="NCBI Taxonomy" id="158383"/>
    <lineage>
        <taxon>Eukaryota</taxon>
        <taxon>Viridiplantae</taxon>
        <taxon>Streptophyta</taxon>
        <taxon>Embryophyta</taxon>
        <taxon>Tracheophyta</taxon>
        <taxon>Spermatophyta</taxon>
        <taxon>Magnoliopsida</taxon>
        <taxon>eudicotyledons</taxon>
        <taxon>Gunneridae</taxon>
        <taxon>Pentapetalae</taxon>
        <taxon>asterids</taxon>
        <taxon>lamiids</taxon>
        <taxon>Lamiales</taxon>
        <taxon>Oleaceae</taxon>
        <taxon>Oleeae</taxon>
        <taxon>Olea</taxon>
    </lineage>
</organism>
<keyword evidence="3 4" id="KW-0808">Transferase</keyword>
<dbReference type="CDD" id="cd03784">
    <property type="entry name" value="GT1_Gtf-like"/>
    <property type="match status" value="1"/>
</dbReference>
<dbReference type="PANTHER" id="PTHR48047">
    <property type="entry name" value="GLYCOSYLTRANSFERASE"/>
    <property type="match status" value="1"/>
</dbReference>
<dbReference type="InterPro" id="IPR035595">
    <property type="entry name" value="UDP_glycos_trans_CS"/>
</dbReference>
<dbReference type="GO" id="GO:0035251">
    <property type="term" value="F:UDP-glucosyltransferase activity"/>
    <property type="evidence" value="ECO:0007669"/>
    <property type="project" value="TreeGrafter"/>
</dbReference>
<evidence type="ECO:0000256" key="5">
    <source>
        <dbReference type="RuleBase" id="RU362057"/>
    </source>
</evidence>
<dbReference type="InterPro" id="IPR058980">
    <property type="entry name" value="Glyco_transf_N"/>
</dbReference>
<dbReference type="Pfam" id="PF26168">
    <property type="entry name" value="Glyco_transf_N"/>
    <property type="match status" value="1"/>
</dbReference>
<protein>
    <recommendedName>
        <fullName evidence="5">Glycosyltransferase</fullName>
        <ecNumber evidence="5">2.4.1.-</ecNumber>
    </recommendedName>
</protein>
<comment type="similarity">
    <text evidence="1 4">Belongs to the UDP-glycosyltransferase family.</text>
</comment>
<evidence type="ECO:0000256" key="1">
    <source>
        <dbReference type="ARBA" id="ARBA00009995"/>
    </source>
</evidence>
<gene>
    <name evidence="7" type="ORF">OLEA9_A104583</name>
</gene>
<name>A0A8S0PC79_OLEEU</name>
<dbReference type="EC" id="2.4.1.-" evidence="5"/>
<dbReference type="FunFam" id="3.40.50.2000:FF:000103">
    <property type="entry name" value="Glycosyltransferase"/>
    <property type="match status" value="1"/>
</dbReference>
<keyword evidence="8" id="KW-1185">Reference proteome</keyword>
<evidence type="ECO:0000256" key="3">
    <source>
        <dbReference type="ARBA" id="ARBA00022679"/>
    </source>
</evidence>
<keyword evidence="2 4" id="KW-0328">Glycosyltransferase</keyword>
<dbReference type="AlphaFoldDB" id="A0A8S0PC79"/>